<reference evidence="1" key="1">
    <citation type="submission" date="2020-01" db="EMBL/GenBank/DDBJ databases">
        <authorList>
            <consortium name="DOE Joint Genome Institute"/>
            <person name="Haridas S."/>
            <person name="Albert R."/>
            <person name="Binder M."/>
            <person name="Bloem J."/>
            <person name="Labutti K."/>
            <person name="Salamov A."/>
            <person name="Andreopoulos B."/>
            <person name="Baker S.E."/>
            <person name="Barry K."/>
            <person name="Bills G."/>
            <person name="Bluhm B.H."/>
            <person name="Cannon C."/>
            <person name="Castanera R."/>
            <person name="Culley D.E."/>
            <person name="Daum C."/>
            <person name="Ezra D."/>
            <person name="Gonzalez J.B."/>
            <person name="Henrissat B."/>
            <person name="Kuo A."/>
            <person name="Liang C."/>
            <person name="Lipzen A."/>
            <person name="Lutzoni F."/>
            <person name="Magnuson J."/>
            <person name="Mondo S."/>
            <person name="Nolan M."/>
            <person name="Ohm R."/>
            <person name="Pangilinan J."/>
            <person name="Park H.-J."/>
            <person name="Ramirez L."/>
            <person name="Alfaro M."/>
            <person name="Sun H."/>
            <person name="Tritt A."/>
            <person name="Yoshinaga Y."/>
            <person name="Zwiers L.-H."/>
            <person name="Turgeon B.G."/>
            <person name="Goodwin S.B."/>
            <person name="Spatafora J.W."/>
            <person name="Crous P.W."/>
            <person name="Grigoriev I.V."/>
        </authorList>
    </citation>
    <scope>NUCLEOTIDE SEQUENCE</scope>
    <source>
        <strain evidence="1">CBS 394.84</strain>
    </source>
</reference>
<keyword evidence="2" id="KW-1185">Reference proteome</keyword>
<dbReference type="EMBL" id="ML976615">
    <property type="protein sequence ID" value="KAF1848600.1"/>
    <property type="molecule type" value="Genomic_DNA"/>
</dbReference>
<dbReference type="RefSeq" id="XP_040791163.1">
    <property type="nucleotide sequence ID" value="XM_040933029.1"/>
</dbReference>
<proteinExistence type="predicted"/>
<name>A0A9P4LB19_9PLEO</name>
<accession>A0A9P4LB19</accession>
<dbReference type="OrthoDB" id="3792473at2759"/>
<comment type="caution">
    <text evidence="1">The sequence shown here is derived from an EMBL/GenBank/DDBJ whole genome shotgun (WGS) entry which is preliminary data.</text>
</comment>
<dbReference type="AlphaFoldDB" id="A0A9P4LB19"/>
<protein>
    <submittedName>
        <fullName evidence="1">Uncharacterized protein</fullName>
    </submittedName>
</protein>
<dbReference type="Proteomes" id="UP000800039">
    <property type="component" value="Unassembled WGS sequence"/>
</dbReference>
<sequence length="64" mass="7055">MANSDWRMSLDFSARLSAVTKITCALQTSDPTLSPEDARRDAAIAETRLYHEAQSIVKNSRGLS</sequence>
<evidence type="ECO:0000313" key="1">
    <source>
        <dbReference type="EMBL" id="KAF1848600.1"/>
    </source>
</evidence>
<evidence type="ECO:0000313" key="2">
    <source>
        <dbReference type="Proteomes" id="UP000800039"/>
    </source>
</evidence>
<organism evidence="1 2">
    <name type="scientific">Cucurbitaria berberidis CBS 394.84</name>
    <dbReference type="NCBI Taxonomy" id="1168544"/>
    <lineage>
        <taxon>Eukaryota</taxon>
        <taxon>Fungi</taxon>
        <taxon>Dikarya</taxon>
        <taxon>Ascomycota</taxon>
        <taxon>Pezizomycotina</taxon>
        <taxon>Dothideomycetes</taxon>
        <taxon>Pleosporomycetidae</taxon>
        <taxon>Pleosporales</taxon>
        <taxon>Pleosporineae</taxon>
        <taxon>Cucurbitariaceae</taxon>
        <taxon>Cucurbitaria</taxon>
    </lineage>
</organism>
<dbReference type="GeneID" id="63850280"/>
<gene>
    <name evidence="1" type="ORF">K460DRAFT_364596</name>
</gene>